<accession>A0ABT8RD10</accession>
<keyword evidence="1" id="KW-0472">Membrane</keyword>
<gene>
    <name evidence="2" type="ORF">Q0590_27170</name>
</gene>
<dbReference type="Proteomes" id="UP001168528">
    <property type="component" value="Unassembled WGS sequence"/>
</dbReference>
<dbReference type="RefSeq" id="WP_302040793.1">
    <property type="nucleotide sequence ID" value="NZ_JAUKPO010000024.1"/>
</dbReference>
<keyword evidence="1" id="KW-1133">Transmembrane helix</keyword>
<evidence type="ECO:0000256" key="1">
    <source>
        <dbReference type="SAM" id="Phobius"/>
    </source>
</evidence>
<reference evidence="2" key="1">
    <citation type="submission" date="2023-07" db="EMBL/GenBank/DDBJ databases">
        <title>The genome sequence of Rhodocytophaga aerolata KACC 12507.</title>
        <authorList>
            <person name="Zhang X."/>
        </authorList>
    </citation>
    <scope>NUCLEOTIDE SEQUENCE</scope>
    <source>
        <strain evidence="2">KACC 12507</strain>
    </source>
</reference>
<evidence type="ECO:0000313" key="3">
    <source>
        <dbReference type="Proteomes" id="UP001168528"/>
    </source>
</evidence>
<keyword evidence="1" id="KW-0812">Transmembrane</keyword>
<protein>
    <recommendedName>
        <fullName evidence="4">Lipoprotein</fullName>
    </recommendedName>
</protein>
<comment type="caution">
    <text evidence="2">The sequence shown here is derived from an EMBL/GenBank/DDBJ whole genome shotgun (WGS) entry which is preliminary data.</text>
</comment>
<evidence type="ECO:0000313" key="2">
    <source>
        <dbReference type="EMBL" id="MDO1449991.1"/>
    </source>
</evidence>
<name>A0ABT8RD10_9BACT</name>
<dbReference type="EMBL" id="JAUKPO010000024">
    <property type="protein sequence ID" value="MDO1449991.1"/>
    <property type="molecule type" value="Genomic_DNA"/>
</dbReference>
<sequence>MKSRIALFAGILAGFICLTSLLLMFTQEQNTTIIVLMLFGISVFTILNLLLSESTRRKRCDTDRVAGSPTKL</sequence>
<evidence type="ECO:0008006" key="4">
    <source>
        <dbReference type="Google" id="ProtNLM"/>
    </source>
</evidence>
<feature type="transmembrane region" description="Helical" evidence="1">
    <location>
        <begin position="5"/>
        <end position="25"/>
    </location>
</feature>
<proteinExistence type="predicted"/>
<keyword evidence="3" id="KW-1185">Reference proteome</keyword>
<organism evidence="2 3">
    <name type="scientific">Rhodocytophaga aerolata</name>
    <dbReference type="NCBI Taxonomy" id="455078"/>
    <lineage>
        <taxon>Bacteria</taxon>
        <taxon>Pseudomonadati</taxon>
        <taxon>Bacteroidota</taxon>
        <taxon>Cytophagia</taxon>
        <taxon>Cytophagales</taxon>
        <taxon>Rhodocytophagaceae</taxon>
        <taxon>Rhodocytophaga</taxon>
    </lineage>
</organism>
<feature type="transmembrane region" description="Helical" evidence="1">
    <location>
        <begin position="31"/>
        <end position="51"/>
    </location>
</feature>